<evidence type="ECO:0000256" key="4">
    <source>
        <dbReference type="ARBA" id="ARBA00023180"/>
    </source>
</evidence>
<evidence type="ECO:0000313" key="8">
    <source>
        <dbReference type="Proteomes" id="UP000015104"/>
    </source>
</evidence>
<feature type="chain" id="PRO_5005147105" description="Carboxylic ester hydrolase" evidence="5">
    <location>
        <begin position="17"/>
        <end position="539"/>
    </location>
</feature>
<dbReference type="PANTHER" id="PTHR43918:SF4">
    <property type="entry name" value="CARBOXYLIC ESTER HYDROLASE"/>
    <property type="match status" value="1"/>
</dbReference>
<comment type="similarity">
    <text evidence="1 5">Belongs to the type-B carboxylesterase/lipase family.</text>
</comment>
<dbReference type="SUPFAM" id="SSF53474">
    <property type="entry name" value="alpha/beta-Hydrolases"/>
    <property type="match status" value="1"/>
</dbReference>
<dbReference type="EC" id="3.1.1.-" evidence="5"/>
<evidence type="ECO:0000256" key="2">
    <source>
        <dbReference type="ARBA" id="ARBA00022487"/>
    </source>
</evidence>
<keyword evidence="3 5" id="KW-0378">Hydrolase</keyword>
<feature type="signal peptide" evidence="5">
    <location>
        <begin position="1"/>
        <end position="16"/>
    </location>
</feature>
<dbReference type="Gene3D" id="3.40.50.1820">
    <property type="entry name" value="alpha/beta hydrolase"/>
    <property type="match status" value="1"/>
</dbReference>
<dbReference type="InterPro" id="IPR002018">
    <property type="entry name" value="CarbesteraseB"/>
</dbReference>
<dbReference type="GO" id="GO:0019695">
    <property type="term" value="P:choline metabolic process"/>
    <property type="evidence" value="ECO:0007669"/>
    <property type="project" value="TreeGrafter"/>
</dbReference>
<evidence type="ECO:0000313" key="7">
    <source>
        <dbReference type="EnsemblMetazoa" id="tetur17g00350.1"/>
    </source>
</evidence>
<dbReference type="InterPro" id="IPR029058">
    <property type="entry name" value="AB_hydrolase_fold"/>
</dbReference>
<evidence type="ECO:0000259" key="6">
    <source>
        <dbReference type="Pfam" id="PF00135"/>
    </source>
</evidence>
<proteinExistence type="inferred from homology"/>
<accession>T1KPG3</accession>
<dbReference type="InterPro" id="IPR019826">
    <property type="entry name" value="Carboxylesterase_B_AS"/>
</dbReference>
<feature type="domain" description="Carboxylesterase type B" evidence="6">
    <location>
        <begin position="20"/>
        <end position="136"/>
    </location>
</feature>
<dbReference type="GO" id="GO:0005615">
    <property type="term" value="C:extracellular space"/>
    <property type="evidence" value="ECO:0007669"/>
    <property type="project" value="TreeGrafter"/>
</dbReference>
<keyword evidence="5" id="KW-0732">Signal</keyword>
<evidence type="ECO:0000256" key="5">
    <source>
        <dbReference type="RuleBase" id="RU361235"/>
    </source>
</evidence>
<dbReference type="Proteomes" id="UP000015104">
    <property type="component" value="Unassembled WGS sequence"/>
</dbReference>
<dbReference type="PROSITE" id="PS00122">
    <property type="entry name" value="CARBOXYLESTERASE_B_1"/>
    <property type="match status" value="1"/>
</dbReference>
<feature type="domain" description="Carboxylesterase type B" evidence="6">
    <location>
        <begin position="140"/>
        <end position="505"/>
    </location>
</feature>
<sequence>MNILLLFCFIFSPIHGLNLTPIVNLTSGPIQGKVTEYESIGVYQFLGIPYAKPTVGKLRLQLPVKPDPWTEVKSVTDFGPACLQPTSLINVKRTSEDCLYLNIYVTESTFSNSSERLRPVLFWIHGGAFTTGSGNADTEPRVPPNIGLQDQLFALKWVHENIQMFGGDPNSVTIFGESAGSWSVSAHLLSPLSKGLFKRAILQSGTVYVNHDLDTGCGKTHVQHISRFFSVTVIVIATKFFRYFSRAIVIHENMLYLTMPHTLITDSWKIYNKTSCSNSEDHFPSQLGTISFPYEPSKILAEGLYDNSVDLLLGVEKNEASIFMNGIDPIAFNYFSPAPISFQEAINTTFLERIFDSASIDYFRELYFGTETNNSDYFRSQLERAYSDLLFVCPTYIFGHQYASNLGKQDGKVYAYLHTQRPKSYFPFASEWMGTFHSSDIPYVFGLPLIKPGYPQKDISLSREMMKIWTHFAENGEPPMVGETKWKPFQEKMSAMILNIDDLGKTETERVEFCLKQWDYLYPHISGKLKFVNINGKSD</sequence>
<dbReference type="GO" id="GO:0005886">
    <property type="term" value="C:plasma membrane"/>
    <property type="evidence" value="ECO:0007669"/>
    <property type="project" value="TreeGrafter"/>
</dbReference>
<evidence type="ECO:0000256" key="1">
    <source>
        <dbReference type="ARBA" id="ARBA00005964"/>
    </source>
</evidence>
<dbReference type="AlphaFoldDB" id="T1KPG3"/>
<name>T1KPG3_TETUR</name>
<keyword evidence="2" id="KW-0719">Serine esterase</keyword>
<keyword evidence="8" id="KW-1185">Reference proteome</keyword>
<keyword evidence="4" id="KW-0325">Glycoprotein</keyword>
<dbReference type="GO" id="GO:0006581">
    <property type="term" value="P:acetylcholine catabolic process"/>
    <property type="evidence" value="ECO:0007669"/>
    <property type="project" value="TreeGrafter"/>
</dbReference>
<dbReference type="InterPro" id="IPR050654">
    <property type="entry name" value="AChE-related_enzymes"/>
</dbReference>
<dbReference type="PANTHER" id="PTHR43918">
    <property type="entry name" value="ACETYLCHOLINESTERASE"/>
    <property type="match status" value="1"/>
</dbReference>
<dbReference type="Pfam" id="PF00135">
    <property type="entry name" value="COesterase"/>
    <property type="match status" value="2"/>
</dbReference>
<protein>
    <recommendedName>
        <fullName evidence="5">Carboxylic ester hydrolase</fullName>
        <ecNumber evidence="5">3.1.1.-</ecNumber>
    </recommendedName>
</protein>
<organism evidence="7 8">
    <name type="scientific">Tetranychus urticae</name>
    <name type="common">Two-spotted spider mite</name>
    <dbReference type="NCBI Taxonomy" id="32264"/>
    <lineage>
        <taxon>Eukaryota</taxon>
        <taxon>Metazoa</taxon>
        <taxon>Ecdysozoa</taxon>
        <taxon>Arthropoda</taxon>
        <taxon>Chelicerata</taxon>
        <taxon>Arachnida</taxon>
        <taxon>Acari</taxon>
        <taxon>Acariformes</taxon>
        <taxon>Trombidiformes</taxon>
        <taxon>Prostigmata</taxon>
        <taxon>Eleutherengona</taxon>
        <taxon>Raphignathae</taxon>
        <taxon>Tetranychoidea</taxon>
        <taxon>Tetranychidae</taxon>
        <taxon>Tetranychus</taxon>
    </lineage>
</organism>
<dbReference type="EMBL" id="CAEY01000324">
    <property type="status" value="NOT_ANNOTATED_CDS"/>
    <property type="molecule type" value="Genomic_DNA"/>
</dbReference>
<reference evidence="7" key="2">
    <citation type="submission" date="2015-06" db="UniProtKB">
        <authorList>
            <consortium name="EnsemblMetazoa"/>
        </authorList>
    </citation>
    <scope>IDENTIFICATION</scope>
</reference>
<dbReference type="GO" id="GO:0003990">
    <property type="term" value="F:acetylcholinesterase activity"/>
    <property type="evidence" value="ECO:0007669"/>
    <property type="project" value="TreeGrafter"/>
</dbReference>
<dbReference type="eggNOG" id="KOG1516">
    <property type="taxonomic scope" value="Eukaryota"/>
</dbReference>
<dbReference type="HOGENOM" id="CLU_006586_13_0_1"/>
<dbReference type="EnsemblMetazoa" id="tetur17g00350.1">
    <property type="protein sequence ID" value="tetur17g00350.1"/>
    <property type="gene ID" value="tetur17g00350"/>
</dbReference>
<reference evidence="8" key="1">
    <citation type="submission" date="2011-08" db="EMBL/GenBank/DDBJ databases">
        <authorList>
            <person name="Rombauts S."/>
        </authorList>
    </citation>
    <scope>NUCLEOTIDE SEQUENCE</scope>
    <source>
        <strain evidence="8">London</strain>
    </source>
</reference>
<evidence type="ECO:0000256" key="3">
    <source>
        <dbReference type="ARBA" id="ARBA00022801"/>
    </source>
</evidence>